<feature type="region of interest" description="Disordered" evidence="1">
    <location>
        <begin position="118"/>
        <end position="149"/>
    </location>
</feature>
<gene>
    <name evidence="2" type="ordered locus">BBR47_02970</name>
</gene>
<protein>
    <submittedName>
        <fullName evidence="2">Uncharacterized protein</fullName>
    </submittedName>
</protein>
<dbReference type="KEGG" id="bbe:BBR47_02970"/>
<feature type="compositionally biased region" description="Basic and acidic residues" evidence="1">
    <location>
        <begin position="118"/>
        <end position="143"/>
    </location>
</feature>
<feature type="compositionally biased region" description="Polar residues" evidence="1">
    <location>
        <begin position="251"/>
        <end position="263"/>
    </location>
</feature>
<dbReference type="STRING" id="358681.BBR47_02970"/>
<dbReference type="eggNOG" id="ENOG50343Z3">
    <property type="taxonomic scope" value="Bacteria"/>
</dbReference>
<organism evidence="2 3">
    <name type="scientific">Brevibacillus brevis (strain 47 / JCM 6285 / NBRC 100599)</name>
    <dbReference type="NCBI Taxonomy" id="358681"/>
    <lineage>
        <taxon>Bacteria</taxon>
        <taxon>Bacillati</taxon>
        <taxon>Bacillota</taxon>
        <taxon>Bacilli</taxon>
        <taxon>Bacillales</taxon>
        <taxon>Paenibacillaceae</taxon>
        <taxon>Brevibacillus</taxon>
    </lineage>
</organism>
<dbReference type="HOGENOM" id="CLU_1056332_0_0_9"/>
<feature type="compositionally biased region" description="Basic and acidic residues" evidence="1">
    <location>
        <begin position="230"/>
        <end position="241"/>
    </location>
</feature>
<dbReference type="RefSeq" id="WP_012684047.1">
    <property type="nucleotide sequence ID" value="NC_012491.1"/>
</dbReference>
<evidence type="ECO:0000256" key="1">
    <source>
        <dbReference type="SAM" id="MobiDB-lite"/>
    </source>
</evidence>
<evidence type="ECO:0000313" key="2">
    <source>
        <dbReference type="EMBL" id="BAH41274.1"/>
    </source>
</evidence>
<feature type="compositionally biased region" description="Polar residues" evidence="1">
    <location>
        <begin position="39"/>
        <end position="58"/>
    </location>
</feature>
<keyword evidence="3" id="KW-1185">Reference proteome</keyword>
<reference evidence="2 3" key="1">
    <citation type="submission" date="2005-03" db="EMBL/GenBank/DDBJ databases">
        <title>Brevibacillus brevis strain 47, complete genome.</title>
        <authorList>
            <person name="Hosoyama A."/>
            <person name="Yamada R."/>
            <person name="Hongo Y."/>
            <person name="Terui Y."/>
            <person name="Ankai A."/>
            <person name="Masuyama W."/>
            <person name="Sekiguchi M."/>
            <person name="Takeda T."/>
            <person name="Asano K."/>
            <person name="Ohji S."/>
            <person name="Ichikawa N."/>
            <person name="Narita S."/>
            <person name="Aoki N."/>
            <person name="Miura H."/>
            <person name="Matsushita S."/>
            <person name="Sekigawa T."/>
            <person name="Yamagata H."/>
            <person name="Yoshikawa H."/>
            <person name="Udaka S."/>
            <person name="Tanikawa S."/>
            <person name="Fujita N."/>
        </authorList>
    </citation>
    <scope>NUCLEOTIDE SEQUENCE [LARGE SCALE GENOMIC DNA]</scope>
    <source>
        <strain evidence="3">47 / JCM 6285 / NBRC 100599</strain>
    </source>
</reference>
<accession>C0ZIQ6</accession>
<proteinExistence type="predicted"/>
<feature type="region of interest" description="Disordered" evidence="1">
    <location>
        <begin position="214"/>
        <end position="263"/>
    </location>
</feature>
<evidence type="ECO:0000313" key="3">
    <source>
        <dbReference type="Proteomes" id="UP000001877"/>
    </source>
</evidence>
<sequence>MLSVTPRYAVSSSVQYRSPGIHPQTKALEHDSNKKQDHLTISQQGLQLSSGNNSPNKNKMLQSLMEQKQAMLERRNNYYADAVEKLTDPKVMKERLDEMDKQIEEIDTQMKLIQLEEQRKARGTDEEQSKEQKASDIAPKQDESLQSSSTLHAVLTATHHLKNMHSVKRAQITLELEAKAWEPASKDGDFTKSEELKRKAEGLDGKLLKMADEIDKRLEKSQDANQAEHSSNDKQADEQKKNPYLQKRMENQQVSGSTIDWIA</sequence>
<dbReference type="EMBL" id="AP008955">
    <property type="protein sequence ID" value="BAH41274.1"/>
    <property type="molecule type" value="Genomic_DNA"/>
</dbReference>
<dbReference type="Proteomes" id="UP000001877">
    <property type="component" value="Chromosome"/>
</dbReference>
<feature type="compositionally biased region" description="Basic and acidic residues" evidence="1">
    <location>
        <begin position="27"/>
        <end position="38"/>
    </location>
</feature>
<feature type="region of interest" description="Disordered" evidence="1">
    <location>
        <begin position="15"/>
        <end position="58"/>
    </location>
</feature>
<name>C0ZIQ6_BREBN</name>
<dbReference type="AlphaFoldDB" id="C0ZIQ6"/>